<dbReference type="EMBL" id="CM042030">
    <property type="protein sequence ID" value="KAI3786375.1"/>
    <property type="molecule type" value="Genomic_DNA"/>
</dbReference>
<reference evidence="1 2" key="2">
    <citation type="journal article" date="2022" name="Mol. Ecol. Resour.">
        <title>The genomes of chicory, endive, great burdock and yacon provide insights into Asteraceae paleo-polyploidization history and plant inulin production.</title>
        <authorList>
            <person name="Fan W."/>
            <person name="Wang S."/>
            <person name="Wang H."/>
            <person name="Wang A."/>
            <person name="Jiang F."/>
            <person name="Liu H."/>
            <person name="Zhao H."/>
            <person name="Xu D."/>
            <person name="Zhang Y."/>
        </authorList>
    </citation>
    <scope>NUCLEOTIDE SEQUENCE [LARGE SCALE GENOMIC DNA]</scope>
    <source>
        <strain evidence="2">cv. Yunnan</strain>
        <tissue evidence="1">Leaves</tissue>
    </source>
</reference>
<evidence type="ECO:0000313" key="2">
    <source>
        <dbReference type="Proteomes" id="UP001056120"/>
    </source>
</evidence>
<name>A0ACB9GSA9_9ASTR</name>
<reference evidence="2" key="1">
    <citation type="journal article" date="2022" name="Mol. Ecol. Resour.">
        <title>The genomes of chicory, endive, great burdock and yacon provide insights into Asteraceae palaeo-polyploidization history and plant inulin production.</title>
        <authorList>
            <person name="Fan W."/>
            <person name="Wang S."/>
            <person name="Wang H."/>
            <person name="Wang A."/>
            <person name="Jiang F."/>
            <person name="Liu H."/>
            <person name="Zhao H."/>
            <person name="Xu D."/>
            <person name="Zhang Y."/>
        </authorList>
    </citation>
    <scope>NUCLEOTIDE SEQUENCE [LARGE SCALE GENOMIC DNA]</scope>
    <source>
        <strain evidence="2">cv. Yunnan</strain>
    </source>
</reference>
<protein>
    <submittedName>
        <fullName evidence="1">Uncharacterized protein</fullName>
    </submittedName>
</protein>
<dbReference type="Proteomes" id="UP001056120">
    <property type="component" value="Linkage Group LG13"/>
</dbReference>
<organism evidence="1 2">
    <name type="scientific">Smallanthus sonchifolius</name>
    <dbReference type="NCBI Taxonomy" id="185202"/>
    <lineage>
        <taxon>Eukaryota</taxon>
        <taxon>Viridiplantae</taxon>
        <taxon>Streptophyta</taxon>
        <taxon>Embryophyta</taxon>
        <taxon>Tracheophyta</taxon>
        <taxon>Spermatophyta</taxon>
        <taxon>Magnoliopsida</taxon>
        <taxon>eudicotyledons</taxon>
        <taxon>Gunneridae</taxon>
        <taxon>Pentapetalae</taxon>
        <taxon>asterids</taxon>
        <taxon>campanulids</taxon>
        <taxon>Asterales</taxon>
        <taxon>Asteraceae</taxon>
        <taxon>Asteroideae</taxon>
        <taxon>Heliantheae alliance</taxon>
        <taxon>Millerieae</taxon>
        <taxon>Smallanthus</taxon>
    </lineage>
</organism>
<keyword evidence="2" id="KW-1185">Reference proteome</keyword>
<gene>
    <name evidence="1" type="ORF">L1987_40006</name>
</gene>
<sequence>MTGAIHVFPANLQGPRRVPNEQILDYELFYCPDLRNTRKRHPGPRACQFVSETLERYNVEELTLELREILNANVQHRLRAHEEFKDIRLKIGHILFKTKYDGLKKKESCEVNSKGLEIFKKSCLPETQSSDLLPPWLW</sequence>
<accession>A0ACB9GSA9</accession>
<evidence type="ECO:0000313" key="1">
    <source>
        <dbReference type="EMBL" id="KAI3786375.1"/>
    </source>
</evidence>
<proteinExistence type="predicted"/>
<comment type="caution">
    <text evidence="1">The sequence shown here is derived from an EMBL/GenBank/DDBJ whole genome shotgun (WGS) entry which is preliminary data.</text>
</comment>